<keyword evidence="2" id="KW-1185">Reference proteome</keyword>
<protein>
    <submittedName>
        <fullName evidence="1">Uncharacterized protein</fullName>
    </submittedName>
</protein>
<evidence type="ECO:0000313" key="2">
    <source>
        <dbReference type="Proteomes" id="UP000805193"/>
    </source>
</evidence>
<reference evidence="1 2" key="1">
    <citation type="journal article" date="2020" name="Cell">
        <title>Large-Scale Comparative Analyses of Tick Genomes Elucidate Their Genetic Diversity and Vector Capacities.</title>
        <authorList>
            <consortium name="Tick Genome and Microbiome Consortium (TIGMIC)"/>
            <person name="Jia N."/>
            <person name="Wang J."/>
            <person name="Shi W."/>
            <person name="Du L."/>
            <person name="Sun Y."/>
            <person name="Zhan W."/>
            <person name="Jiang J.F."/>
            <person name="Wang Q."/>
            <person name="Zhang B."/>
            <person name="Ji P."/>
            <person name="Bell-Sakyi L."/>
            <person name="Cui X.M."/>
            <person name="Yuan T.T."/>
            <person name="Jiang B.G."/>
            <person name="Yang W.F."/>
            <person name="Lam T.T."/>
            <person name="Chang Q.C."/>
            <person name="Ding S.J."/>
            <person name="Wang X.J."/>
            <person name="Zhu J.G."/>
            <person name="Ruan X.D."/>
            <person name="Zhao L."/>
            <person name="Wei J.T."/>
            <person name="Ye R.Z."/>
            <person name="Que T.C."/>
            <person name="Du C.H."/>
            <person name="Zhou Y.H."/>
            <person name="Cheng J.X."/>
            <person name="Dai P.F."/>
            <person name="Guo W.B."/>
            <person name="Han X.H."/>
            <person name="Huang E.J."/>
            <person name="Li L.F."/>
            <person name="Wei W."/>
            <person name="Gao Y.C."/>
            <person name="Liu J.Z."/>
            <person name="Shao H.Z."/>
            <person name="Wang X."/>
            <person name="Wang C.C."/>
            <person name="Yang T.C."/>
            <person name="Huo Q.B."/>
            <person name="Li W."/>
            <person name="Chen H.Y."/>
            <person name="Chen S.E."/>
            <person name="Zhou L.G."/>
            <person name="Ni X.B."/>
            <person name="Tian J.H."/>
            <person name="Sheng Y."/>
            <person name="Liu T."/>
            <person name="Pan Y.S."/>
            <person name="Xia L.Y."/>
            <person name="Li J."/>
            <person name="Zhao F."/>
            <person name="Cao W.C."/>
        </authorList>
    </citation>
    <scope>NUCLEOTIDE SEQUENCE [LARGE SCALE GENOMIC DNA]</scope>
    <source>
        <strain evidence="1">Iper-2018</strain>
    </source>
</reference>
<evidence type="ECO:0000313" key="1">
    <source>
        <dbReference type="EMBL" id="KAG0418128.1"/>
    </source>
</evidence>
<comment type="caution">
    <text evidence="1">The sequence shown here is derived from an EMBL/GenBank/DDBJ whole genome shotgun (WGS) entry which is preliminary data.</text>
</comment>
<organism evidence="1 2">
    <name type="scientific">Ixodes persulcatus</name>
    <name type="common">Taiga tick</name>
    <dbReference type="NCBI Taxonomy" id="34615"/>
    <lineage>
        <taxon>Eukaryota</taxon>
        <taxon>Metazoa</taxon>
        <taxon>Ecdysozoa</taxon>
        <taxon>Arthropoda</taxon>
        <taxon>Chelicerata</taxon>
        <taxon>Arachnida</taxon>
        <taxon>Acari</taxon>
        <taxon>Parasitiformes</taxon>
        <taxon>Ixodida</taxon>
        <taxon>Ixodoidea</taxon>
        <taxon>Ixodidae</taxon>
        <taxon>Ixodinae</taxon>
        <taxon>Ixodes</taxon>
    </lineage>
</organism>
<sequence length="592" mass="65245">MPKKGQFYYAVRNGRNRGVFLSWPECESQVKGYPRPSFKKFSTEEEAWAFVNSDPLGEVTLGHYFDQPQDLGSEKSRKLSIAADVNDPDDMLHVYTDGACSNNGGHTGSPRAAIGVYWGPNHPMNISERLAGRQTNNCAEIHWMDGWIKRGWKLSDGQAVKNKEDFLELLKAAEGLRVKWAATRALYQVREQGGRNVTVHTDSDFLVKSTTQWMGNWQQNGWKTSTGETVKNKADFQDLQRASEGLNVTWIFACSSGSRGPSPAPASESASFCDEDTLTAFERKVSLFEAGESGGRDQDEDPREPSGDSAAGYRLLDVSCVRSLVEALLCPTCRAGGLQLRETGVGARLTFAVECSTCGVVVSAPLSSTVDGTQQTELAARLRIVSRNCGIGFTKLTNFFSGLNAPPPMHLKTYQKIATKVHDAATRAASNVMKEAARMPSSAKPHRPAFSKEVAKEVVPLYNRLAQKELLARCARMKTQNANESFNALVCKRCPKTEFASHQTIETAVALAVLDFNMGPKGMERALLEMEMEAGSHHESQTRKMTQHRLARSRASALDSSKVAYKRRKLEAVAVEQKRLNEEGPTYAPGQF</sequence>
<proteinExistence type="predicted"/>
<name>A0AC60PF41_IXOPE</name>
<dbReference type="EMBL" id="JABSTQ010010762">
    <property type="protein sequence ID" value="KAG0418128.1"/>
    <property type="molecule type" value="Genomic_DNA"/>
</dbReference>
<accession>A0AC60PF41</accession>
<dbReference type="Proteomes" id="UP000805193">
    <property type="component" value="Unassembled WGS sequence"/>
</dbReference>
<gene>
    <name evidence="1" type="ORF">HPB47_005103</name>
</gene>